<organism evidence="1 2">
    <name type="scientific">Actinidia rufa</name>
    <dbReference type="NCBI Taxonomy" id="165716"/>
    <lineage>
        <taxon>Eukaryota</taxon>
        <taxon>Viridiplantae</taxon>
        <taxon>Streptophyta</taxon>
        <taxon>Embryophyta</taxon>
        <taxon>Tracheophyta</taxon>
        <taxon>Spermatophyta</taxon>
        <taxon>Magnoliopsida</taxon>
        <taxon>eudicotyledons</taxon>
        <taxon>Gunneridae</taxon>
        <taxon>Pentapetalae</taxon>
        <taxon>asterids</taxon>
        <taxon>Ericales</taxon>
        <taxon>Actinidiaceae</taxon>
        <taxon>Actinidia</taxon>
    </lineage>
</organism>
<dbReference type="AlphaFoldDB" id="A0A7J0H0T4"/>
<accession>A0A7J0H0T4</accession>
<sequence length="66" mass="7633">MWPLETCFIMPHKHSSLFSRAHVPQLVRSHDGRTLMRRSKKLAPNERALFYFGNKGLPRVNGLLTS</sequence>
<name>A0A7J0H0T4_9ERIC</name>
<protein>
    <submittedName>
        <fullName evidence="1">Uncharacterized protein</fullName>
    </submittedName>
</protein>
<comment type="caution">
    <text evidence="1">The sequence shown here is derived from an EMBL/GenBank/DDBJ whole genome shotgun (WGS) entry which is preliminary data.</text>
</comment>
<evidence type="ECO:0000313" key="1">
    <source>
        <dbReference type="EMBL" id="GFZ16703.1"/>
    </source>
</evidence>
<evidence type="ECO:0000313" key="2">
    <source>
        <dbReference type="Proteomes" id="UP000585474"/>
    </source>
</evidence>
<keyword evidence="2" id="KW-1185">Reference proteome</keyword>
<dbReference type="EMBL" id="BJWL01000025">
    <property type="protein sequence ID" value="GFZ16703.1"/>
    <property type="molecule type" value="Genomic_DNA"/>
</dbReference>
<dbReference type="Proteomes" id="UP000585474">
    <property type="component" value="Unassembled WGS sequence"/>
</dbReference>
<proteinExistence type="predicted"/>
<reference evidence="1 2" key="1">
    <citation type="submission" date="2019-07" db="EMBL/GenBank/DDBJ databases">
        <title>De Novo Assembly of kiwifruit Actinidia rufa.</title>
        <authorList>
            <person name="Sugita-Konishi S."/>
            <person name="Sato K."/>
            <person name="Mori E."/>
            <person name="Abe Y."/>
            <person name="Kisaki G."/>
            <person name="Hamano K."/>
            <person name="Suezawa K."/>
            <person name="Otani M."/>
            <person name="Fukuda T."/>
            <person name="Manabe T."/>
            <person name="Gomi K."/>
            <person name="Tabuchi M."/>
            <person name="Akimitsu K."/>
            <person name="Kataoka I."/>
        </authorList>
    </citation>
    <scope>NUCLEOTIDE SEQUENCE [LARGE SCALE GENOMIC DNA]</scope>
    <source>
        <strain evidence="2">cv. Fuchu</strain>
    </source>
</reference>
<gene>
    <name evidence="1" type="ORF">Acr_25g0011120</name>
</gene>